<dbReference type="AlphaFoldDB" id="A0A0V8J7I3"/>
<reference evidence="1 2" key="1">
    <citation type="journal article" date="2014" name="Antonie Van Leeuwenhoek">
        <title>Fictibacillus enclensis sp. nov., isolated from marine sediment.</title>
        <authorList>
            <person name="Dastager S.G."/>
            <person name="Mawlankar R."/>
            <person name="Srinivasan K."/>
            <person name="Tang S.K."/>
            <person name="Lee J.C."/>
            <person name="Ramana V.V."/>
            <person name="Shouche Y.S."/>
        </authorList>
    </citation>
    <scope>NUCLEOTIDE SEQUENCE [LARGE SCALE GENOMIC DNA]</scope>
    <source>
        <strain evidence="1 2">NIO-1003</strain>
    </source>
</reference>
<comment type="caution">
    <text evidence="1">The sequence shown here is derived from an EMBL/GenBank/DDBJ whole genome shotgun (WGS) entry which is preliminary data.</text>
</comment>
<dbReference type="EMBL" id="LNQN01000002">
    <property type="protein sequence ID" value="KSU83143.1"/>
    <property type="molecule type" value="Genomic_DNA"/>
</dbReference>
<sequence length="347" mass="39542">MKVGEARKNGAEWTNNFAESSDWVLGAYFSGSTIEMDNDENLPVGSDVDIVVVTTLQDPPMKLGKFLYKETLLEVTYLSQEQLSSPEKVLSSYHLVGSFRVDTIFYDPDNVLQNLQRVVSTKFAQKKWVLTRCEDARKRVETGLNSIGSKVPLHEQVMSFLFGSGVTTHILLVAALRNPTIRLRLVKAKEVLENYRLEGFYEELLELLGYSHFTPKRVEYHLNNLEKTFDVTVNESRTPFFFSTDISKDSRPIVMEGSRELIKKGLHREAFFWIAVTFTRCHTILAADADADTQSSHLPAFHELLNELGLSSHTDIIKKSRQVLDFLPGVWDTAERIIHENPEIIDK</sequence>
<organism evidence="1 2">
    <name type="scientific">Fictibacillus enclensis</name>
    <dbReference type="NCBI Taxonomy" id="1017270"/>
    <lineage>
        <taxon>Bacteria</taxon>
        <taxon>Bacillati</taxon>
        <taxon>Bacillota</taxon>
        <taxon>Bacilli</taxon>
        <taxon>Bacillales</taxon>
        <taxon>Fictibacillaceae</taxon>
        <taxon>Fictibacillus</taxon>
    </lineage>
</organism>
<dbReference type="Proteomes" id="UP000054099">
    <property type="component" value="Unassembled WGS sequence"/>
</dbReference>
<evidence type="ECO:0008006" key="3">
    <source>
        <dbReference type="Google" id="ProtNLM"/>
    </source>
</evidence>
<proteinExistence type="predicted"/>
<keyword evidence="2" id="KW-1185">Reference proteome</keyword>
<evidence type="ECO:0000313" key="1">
    <source>
        <dbReference type="EMBL" id="KSU83143.1"/>
    </source>
</evidence>
<protein>
    <recommendedName>
        <fullName evidence="3">Polymerase nucleotidyl transferase domain-containing protein</fullName>
    </recommendedName>
</protein>
<dbReference type="RefSeq" id="WP_061971940.1">
    <property type="nucleotide sequence ID" value="NZ_FMAV01000002.1"/>
</dbReference>
<evidence type="ECO:0000313" key="2">
    <source>
        <dbReference type="Proteomes" id="UP000054099"/>
    </source>
</evidence>
<name>A0A0V8J7I3_9BACL</name>
<accession>A0A0V8J7I3</accession>
<gene>
    <name evidence="1" type="ORF">AS030_11190</name>
</gene>
<dbReference type="OrthoDB" id="3659232at2"/>